<feature type="transmembrane region" description="Helical" evidence="8">
    <location>
        <begin position="297"/>
        <end position="316"/>
    </location>
</feature>
<evidence type="ECO:0000256" key="6">
    <source>
        <dbReference type="ARBA" id="ARBA00022989"/>
    </source>
</evidence>
<dbReference type="CDD" id="cd12822">
    <property type="entry name" value="TmCorA-like"/>
    <property type="match status" value="1"/>
</dbReference>
<gene>
    <name evidence="9" type="ORF">Aru02nite_27460</name>
</gene>
<comment type="subcellular location">
    <subcellularLocation>
        <location evidence="1">Cell membrane</location>
        <topology evidence="1">Multi-pass membrane protein</topology>
    </subcellularLocation>
</comment>
<evidence type="ECO:0000256" key="7">
    <source>
        <dbReference type="ARBA" id="ARBA00023136"/>
    </source>
</evidence>
<dbReference type="GO" id="GO:0050897">
    <property type="term" value="F:cobalt ion binding"/>
    <property type="evidence" value="ECO:0007669"/>
    <property type="project" value="TreeGrafter"/>
</dbReference>
<dbReference type="Gene3D" id="1.20.58.340">
    <property type="entry name" value="Magnesium transport protein CorA, transmembrane region"/>
    <property type="match status" value="2"/>
</dbReference>
<evidence type="ECO:0000256" key="3">
    <source>
        <dbReference type="ARBA" id="ARBA00022448"/>
    </source>
</evidence>
<keyword evidence="10" id="KW-1185">Reference proteome</keyword>
<comment type="caution">
    <text evidence="9">The sequence shown here is derived from an EMBL/GenBank/DDBJ whole genome shotgun (WGS) entry which is preliminary data.</text>
</comment>
<dbReference type="GO" id="GO:0015095">
    <property type="term" value="F:magnesium ion transmembrane transporter activity"/>
    <property type="evidence" value="ECO:0007669"/>
    <property type="project" value="TreeGrafter"/>
</dbReference>
<evidence type="ECO:0000256" key="5">
    <source>
        <dbReference type="ARBA" id="ARBA00022692"/>
    </source>
</evidence>
<dbReference type="PANTHER" id="PTHR46494">
    <property type="entry name" value="CORA FAMILY METAL ION TRANSPORTER (EUROFUNG)"/>
    <property type="match status" value="1"/>
</dbReference>
<comment type="similarity">
    <text evidence="2">Belongs to the CorA metal ion transporter (MIT) (TC 1.A.35) family.</text>
</comment>
<dbReference type="Pfam" id="PF01544">
    <property type="entry name" value="CorA"/>
    <property type="match status" value="1"/>
</dbReference>
<dbReference type="EMBL" id="BOMB01000015">
    <property type="protein sequence ID" value="GID11857.1"/>
    <property type="molecule type" value="Genomic_DNA"/>
</dbReference>
<feature type="transmembrane region" description="Helical" evidence="8">
    <location>
        <begin position="266"/>
        <end position="285"/>
    </location>
</feature>
<evidence type="ECO:0000256" key="2">
    <source>
        <dbReference type="ARBA" id="ARBA00009765"/>
    </source>
</evidence>
<keyword evidence="5 8" id="KW-0812">Transmembrane</keyword>
<reference evidence="9" key="1">
    <citation type="submission" date="2021-01" db="EMBL/GenBank/DDBJ databases">
        <title>Whole genome shotgun sequence of Actinocatenispora rupis NBRC 107355.</title>
        <authorList>
            <person name="Komaki H."/>
            <person name="Tamura T."/>
        </authorList>
    </citation>
    <scope>NUCLEOTIDE SEQUENCE</scope>
    <source>
        <strain evidence="9">NBRC 107355</strain>
    </source>
</reference>
<dbReference type="GO" id="GO:0000287">
    <property type="term" value="F:magnesium ion binding"/>
    <property type="evidence" value="ECO:0007669"/>
    <property type="project" value="TreeGrafter"/>
</dbReference>
<keyword evidence="6 8" id="KW-1133">Transmembrane helix</keyword>
<evidence type="ECO:0000256" key="8">
    <source>
        <dbReference type="SAM" id="Phobius"/>
    </source>
</evidence>
<dbReference type="Proteomes" id="UP000612808">
    <property type="component" value="Unassembled WGS sequence"/>
</dbReference>
<sequence>MARTRVYRDGELLSDGGPIDEVTPLLGTGATVWVDLGPDDADELDTLVERLGLHPLSVHEALNAHPRATFLHHADHEFVSLRAVAFDDASGVVSASRIAAFLCPDLLLTVRSDDRFPTAAVLKLWDNHVDLCHHGVGFLLHGLLKEVLQSQYDTVLALDEALSSLEGQLFADHPDEAYLQARSHQLRRSVVEVRRYTLSTPDTLDELYEYIPELITPQLRPYFAGVRHHADRVTEWSESLRDTVANIMQSRMALHDSRMGQISKRVTGWAALIAIPAVVTGFYGINVPFPGNGREWGFVTCCGVMVVLFVILYAIFRRRDWL</sequence>
<evidence type="ECO:0000313" key="10">
    <source>
        <dbReference type="Proteomes" id="UP000612808"/>
    </source>
</evidence>
<name>A0A8J3NCJ8_9ACTN</name>
<dbReference type="InterPro" id="IPR045863">
    <property type="entry name" value="CorA_TM1_TM2"/>
</dbReference>
<dbReference type="PANTHER" id="PTHR46494:SF1">
    <property type="entry name" value="CORA FAMILY METAL ION TRANSPORTER (EUROFUNG)"/>
    <property type="match status" value="1"/>
</dbReference>
<proteinExistence type="inferred from homology"/>
<dbReference type="InterPro" id="IPR045861">
    <property type="entry name" value="CorA_cytoplasmic_dom"/>
</dbReference>
<keyword evidence="3" id="KW-0813">Transport</keyword>
<accession>A0A8J3NCJ8</accession>
<dbReference type="RefSeq" id="WP_203657851.1">
    <property type="nucleotide sequence ID" value="NZ_BAAAZM010000005.1"/>
</dbReference>
<dbReference type="GO" id="GO:0005886">
    <property type="term" value="C:plasma membrane"/>
    <property type="evidence" value="ECO:0007669"/>
    <property type="project" value="UniProtKB-SubCell"/>
</dbReference>
<dbReference type="Gene3D" id="3.30.460.20">
    <property type="entry name" value="CorA soluble domain-like"/>
    <property type="match status" value="1"/>
</dbReference>
<protein>
    <submittedName>
        <fullName evidence="9">Magnesium transporter CorA</fullName>
    </submittedName>
</protein>
<evidence type="ECO:0000313" key="9">
    <source>
        <dbReference type="EMBL" id="GID11857.1"/>
    </source>
</evidence>
<keyword evidence="4" id="KW-1003">Cell membrane</keyword>
<dbReference type="AlphaFoldDB" id="A0A8J3NCJ8"/>
<evidence type="ECO:0000256" key="4">
    <source>
        <dbReference type="ARBA" id="ARBA00022475"/>
    </source>
</evidence>
<keyword evidence="7 8" id="KW-0472">Membrane</keyword>
<dbReference type="SUPFAM" id="SSF144083">
    <property type="entry name" value="Magnesium transport protein CorA, transmembrane region"/>
    <property type="match status" value="1"/>
</dbReference>
<dbReference type="SUPFAM" id="SSF143865">
    <property type="entry name" value="CorA soluble domain-like"/>
    <property type="match status" value="1"/>
</dbReference>
<evidence type="ECO:0000256" key="1">
    <source>
        <dbReference type="ARBA" id="ARBA00004651"/>
    </source>
</evidence>
<dbReference type="InterPro" id="IPR002523">
    <property type="entry name" value="MgTranspt_CorA/ZnTranspt_ZntB"/>
</dbReference>
<dbReference type="GO" id="GO:0015087">
    <property type="term" value="F:cobalt ion transmembrane transporter activity"/>
    <property type="evidence" value="ECO:0007669"/>
    <property type="project" value="TreeGrafter"/>
</dbReference>
<organism evidence="9 10">
    <name type="scientific">Actinocatenispora rupis</name>
    <dbReference type="NCBI Taxonomy" id="519421"/>
    <lineage>
        <taxon>Bacteria</taxon>
        <taxon>Bacillati</taxon>
        <taxon>Actinomycetota</taxon>
        <taxon>Actinomycetes</taxon>
        <taxon>Micromonosporales</taxon>
        <taxon>Micromonosporaceae</taxon>
        <taxon>Actinocatenispora</taxon>
    </lineage>
</organism>